<dbReference type="Proteomes" id="UP000317650">
    <property type="component" value="Chromosome 3"/>
</dbReference>
<sequence length="596" mass="66457">MVPKGIGSTAEEEMEAGGEESYEVVEQIGRGAFGSAFLVVHKTERKRYVMKRIRLAKQTEKFQRTAYQEMALIASLSNPYIVEYRDGWVEKGSSVCIVTGYCEGGDMADRIKKARGILFSEEVSLNHLKKVHTFSTWLSLEQFDMQRVSKWLTQLLLAVDYLHSNRVLHRDLKCSNLFLTRDDDVRLGKTLPNVTLDSQNCLTHKILLLRYASSFPSYKVVGTPNYMCPEILADIPYGYKSDIWSLGCCMFEIAAHRPAFRAPDMQGLINKINRSSIAPMPAIYSSSLKRLIKCMLRKNPEHRPTAAELLRDPHLQQYLAASWNPSPLYLPIKSNNNGAQEKQGRRRSYRELHGGKVDHGCIEAGEVAPTEQLVRQINAAGPSNDMLALDLSHDEIKRIDPGSSKISLSRIAAVHVADEREKLSEQNRVKMAAAADTLIKNEEPELEMEAAEPFVGSKAMKSNTESAHREPSASSSNKEEGPTRAVSIPLSQRAKTDADDVVGVAEETSSVSTITLPHADNAQAEWESLNTIQQRANALESLLELCAQLLQQERLEELAGVLRPFGEEAVSSRETAIWLTKSLMSVPKLGSDPRIH</sequence>
<dbReference type="PROSITE" id="PS50011">
    <property type="entry name" value="PROTEIN_KINASE_DOM"/>
    <property type="match status" value="1"/>
</dbReference>
<keyword evidence="6" id="KW-0418">Kinase</keyword>
<dbReference type="InterPro" id="IPR000719">
    <property type="entry name" value="Prot_kinase_dom"/>
</dbReference>
<evidence type="ECO:0000256" key="7">
    <source>
        <dbReference type="ARBA" id="ARBA00022840"/>
    </source>
</evidence>
<keyword evidence="4" id="KW-0808">Transferase</keyword>
<dbReference type="EMBL" id="PYDT01000006">
    <property type="protein sequence ID" value="THU58082.1"/>
    <property type="molecule type" value="Genomic_DNA"/>
</dbReference>
<evidence type="ECO:0000256" key="4">
    <source>
        <dbReference type="ARBA" id="ARBA00022679"/>
    </source>
</evidence>
<evidence type="ECO:0000256" key="1">
    <source>
        <dbReference type="ARBA" id="ARBA00010886"/>
    </source>
</evidence>
<feature type="domain" description="Protein kinase" evidence="12">
    <location>
        <begin position="22"/>
        <end position="315"/>
    </location>
</feature>
<evidence type="ECO:0000256" key="8">
    <source>
        <dbReference type="ARBA" id="ARBA00047899"/>
    </source>
</evidence>
<dbReference type="PANTHER" id="PTHR43671:SF98">
    <property type="entry name" value="SERINE_THREONINE-PROTEIN KINASE NEK11"/>
    <property type="match status" value="1"/>
</dbReference>
<evidence type="ECO:0000313" key="13">
    <source>
        <dbReference type="EMBL" id="THU58082.1"/>
    </source>
</evidence>
<keyword evidence="5 10" id="KW-0547">Nucleotide-binding</keyword>
<dbReference type="CDD" id="cd08215">
    <property type="entry name" value="STKc_Nek"/>
    <property type="match status" value="1"/>
</dbReference>
<dbReference type="GO" id="GO:0007017">
    <property type="term" value="P:microtubule-based process"/>
    <property type="evidence" value="ECO:0007669"/>
    <property type="project" value="TreeGrafter"/>
</dbReference>
<evidence type="ECO:0000256" key="2">
    <source>
        <dbReference type="ARBA" id="ARBA00012513"/>
    </source>
</evidence>
<evidence type="ECO:0000256" key="10">
    <source>
        <dbReference type="PROSITE-ProRule" id="PRU10141"/>
    </source>
</evidence>
<evidence type="ECO:0000259" key="12">
    <source>
        <dbReference type="PROSITE" id="PS50011"/>
    </source>
</evidence>
<keyword evidence="7 10" id="KW-0067">ATP-binding</keyword>
<gene>
    <name evidence="13" type="ORF">C4D60_Mb03t10440</name>
</gene>
<comment type="catalytic activity">
    <reaction evidence="8">
        <text>L-threonyl-[protein] + ATP = O-phospho-L-threonyl-[protein] + ADP + H(+)</text>
        <dbReference type="Rhea" id="RHEA:46608"/>
        <dbReference type="Rhea" id="RHEA-COMP:11060"/>
        <dbReference type="Rhea" id="RHEA-COMP:11605"/>
        <dbReference type="ChEBI" id="CHEBI:15378"/>
        <dbReference type="ChEBI" id="CHEBI:30013"/>
        <dbReference type="ChEBI" id="CHEBI:30616"/>
        <dbReference type="ChEBI" id="CHEBI:61977"/>
        <dbReference type="ChEBI" id="CHEBI:456216"/>
        <dbReference type="EC" id="2.7.11.1"/>
    </reaction>
</comment>
<dbReference type="PROSITE" id="PS00107">
    <property type="entry name" value="PROTEIN_KINASE_ATP"/>
    <property type="match status" value="1"/>
</dbReference>
<dbReference type="Gene3D" id="1.10.510.10">
    <property type="entry name" value="Transferase(Phosphotransferase) domain 1"/>
    <property type="match status" value="1"/>
</dbReference>
<dbReference type="GO" id="GO:0004674">
    <property type="term" value="F:protein serine/threonine kinase activity"/>
    <property type="evidence" value="ECO:0007669"/>
    <property type="project" value="UniProtKB-KW"/>
</dbReference>
<dbReference type="FunFam" id="3.30.200.20:FF:000497">
    <property type="entry name" value="Serine/threonine-protein kinase Nek6"/>
    <property type="match status" value="1"/>
</dbReference>
<dbReference type="AlphaFoldDB" id="A0A4S8JBB6"/>
<dbReference type="InterPro" id="IPR017441">
    <property type="entry name" value="Protein_kinase_ATP_BS"/>
</dbReference>
<dbReference type="STRING" id="52838.A0A4S8JBB6"/>
<feature type="region of interest" description="Disordered" evidence="11">
    <location>
        <begin position="451"/>
        <end position="503"/>
    </location>
</feature>
<comment type="caution">
    <text evidence="13">The sequence shown here is derived from an EMBL/GenBank/DDBJ whole genome shotgun (WGS) entry which is preliminary data.</text>
</comment>
<dbReference type="EC" id="2.7.11.1" evidence="2"/>
<dbReference type="PROSITE" id="PS00108">
    <property type="entry name" value="PROTEIN_KINASE_ST"/>
    <property type="match status" value="1"/>
</dbReference>
<dbReference type="SMART" id="SM00220">
    <property type="entry name" value="S_TKc"/>
    <property type="match status" value="1"/>
</dbReference>
<evidence type="ECO:0000256" key="5">
    <source>
        <dbReference type="ARBA" id="ARBA00022741"/>
    </source>
</evidence>
<reference evidence="13 14" key="1">
    <citation type="journal article" date="2019" name="Nat. Plants">
        <title>Genome sequencing of Musa balbisiana reveals subgenome evolution and function divergence in polyploid bananas.</title>
        <authorList>
            <person name="Yao X."/>
        </authorList>
    </citation>
    <scope>NUCLEOTIDE SEQUENCE [LARGE SCALE GENOMIC DNA]</scope>
    <source>
        <strain evidence="14">cv. DH-PKW</strain>
        <tissue evidence="13">Leaves</tissue>
    </source>
</reference>
<dbReference type="Pfam" id="PF00069">
    <property type="entry name" value="Pkinase"/>
    <property type="match status" value="1"/>
</dbReference>
<evidence type="ECO:0000256" key="11">
    <source>
        <dbReference type="SAM" id="MobiDB-lite"/>
    </source>
</evidence>
<keyword evidence="3" id="KW-0723">Serine/threonine-protein kinase</keyword>
<dbReference type="InterPro" id="IPR011009">
    <property type="entry name" value="Kinase-like_dom_sf"/>
</dbReference>
<comment type="catalytic activity">
    <reaction evidence="9">
        <text>L-seryl-[protein] + ATP = O-phospho-L-seryl-[protein] + ADP + H(+)</text>
        <dbReference type="Rhea" id="RHEA:17989"/>
        <dbReference type="Rhea" id="RHEA-COMP:9863"/>
        <dbReference type="Rhea" id="RHEA-COMP:11604"/>
        <dbReference type="ChEBI" id="CHEBI:15378"/>
        <dbReference type="ChEBI" id="CHEBI:29999"/>
        <dbReference type="ChEBI" id="CHEBI:30616"/>
        <dbReference type="ChEBI" id="CHEBI:83421"/>
        <dbReference type="ChEBI" id="CHEBI:456216"/>
        <dbReference type="EC" id="2.7.11.1"/>
    </reaction>
</comment>
<keyword evidence="14" id="KW-1185">Reference proteome</keyword>
<organism evidence="13 14">
    <name type="scientific">Musa balbisiana</name>
    <name type="common">Banana</name>
    <dbReference type="NCBI Taxonomy" id="52838"/>
    <lineage>
        <taxon>Eukaryota</taxon>
        <taxon>Viridiplantae</taxon>
        <taxon>Streptophyta</taxon>
        <taxon>Embryophyta</taxon>
        <taxon>Tracheophyta</taxon>
        <taxon>Spermatophyta</taxon>
        <taxon>Magnoliopsida</taxon>
        <taxon>Liliopsida</taxon>
        <taxon>Zingiberales</taxon>
        <taxon>Musaceae</taxon>
        <taxon>Musa</taxon>
    </lineage>
</organism>
<evidence type="ECO:0000313" key="14">
    <source>
        <dbReference type="Proteomes" id="UP000317650"/>
    </source>
</evidence>
<protein>
    <recommendedName>
        <fullName evidence="2">non-specific serine/threonine protein kinase</fullName>
        <ecNumber evidence="2">2.7.11.1</ecNumber>
    </recommendedName>
</protein>
<dbReference type="GO" id="GO:0055028">
    <property type="term" value="C:cortical microtubule"/>
    <property type="evidence" value="ECO:0007669"/>
    <property type="project" value="TreeGrafter"/>
</dbReference>
<feature type="compositionally biased region" description="Basic and acidic residues" evidence="11">
    <location>
        <begin position="466"/>
        <end position="482"/>
    </location>
</feature>
<dbReference type="GO" id="GO:0005524">
    <property type="term" value="F:ATP binding"/>
    <property type="evidence" value="ECO:0007669"/>
    <property type="project" value="UniProtKB-UniRule"/>
</dbReference>
<proteinExistence type="inferred from homology"/>
<evidence type="ECO:0000256" key="6">
    <source>
        <dbReference type="ARBA" id="ARBA00022777"/>
    </source>
</evidence>
<dbReference type="Gene3D" id="3.30.200.20">
    <property type="entry name" value="Phosphorylase Kinase, domain 1"/>
    <property type="match status" value="1"/>
</dbReference>
<dbReference type="SUPFAM" id="SSF56112">
    <property type="entry name" value="Protein kinase-like (PK-like)"/>
    <property type="match status" value="1"/>
</dbReference>
<evidence type="ECO:0000256" key="9">
    <source>
        <dbReference type="ARBA" id="ARBA00048679"/>
    </source>
</evidence>
<dbReference type="InterPro" id="IPR050660">
    <property type="entry name" value="NEK_Ser/Thr_kinase"/>
</dbReference>
<comment type="similarity">
    <text evidence="1">Belongs to the protein kinase superfamily. NEK Ser/Thr protein kinase family. NIMA subfamily.</text>
</comment>
<dbReference type="InterPro" id="IPR008271">
    <property type="entry name" value="Ser/Thr_kinase_AS"/>
</dbReference>
<accession>A0A4S8JBB6</accession>
<feature type="binding site" evidence="10">
    <location>
        <position position="51"/>
    </location>
    <ligand>
        <name>ATP</name>
        <dbReference type="ChEBI" id="CHEBI:30616"/>
    </ligand>
</feature>
<name>A0A4S8JBB6_MUSBA</name>
<dbReference type="PANTHER" id="PTHR43671">
    <property type="entry name" value="SERINE/THREONINE-PROTEIN KINASE NEK"/>
    <property type="match status" value="1"/>
</dbReference>
<evidence type="ECO:0000256" key="3">
    <source>
        <dbReference type="ARBA" id="ARBA00022527"/>
    </source>
</evidence>